<dbReference type="AlphaFoldDB" id="A0A3E2MXQ8"/>
<keyword evidence="1" id="KW-0472">Membrane</keyword>
<accession>A0A3E2MXQ8</accession>
<gene>
    <name evidence="2" type="ORF">DAVIS_02039</name>
</gene>
<dbReference type="Proteomes" id="UP000257451">
    <property type="component" value="Unassembled WGS sequence"/>
</dbReference>
<proteinExistence type="predicted"/>
<name>A0A3E2MXQ8_MYCMR</name>
<sequence>MSTQTAAVPIAAIALAGYIVGAYNVLRAAVQTQRHSPAVPKTFVIETALCRYRCVLCSFSGLTCS</sequence>
<protein>
    <submittedName>
        <fullName evidence="2">Uncharacterized protein</fullName>
    </submittedName>
</protein>
<keyword evidence="1" id="KW-1133">Transmembrane helix</keyword>
<feature type="transmembrane region" description="Helical" evidence="1">
    <location>
        <begin position="6"/>
        <end position="26"/>
    </location>
</feature>
<evidence type="ECO:0000256" key="1">
    <source>
        <dbReference type="SAM" id="Phobius"/>
    </source>
</evidence>
<keyword evidence="1" id="KW-0812">Transmembrane</keyword>
<organism evidence="2 3">
    <name type="scientific">Mycobacterium marinum</name>
    <dbReference type="NCBI Taxonomy" id="1781"/>
    <lineage>
        <taxon>Bacteria</taxon>
        <taxon>Bacillati</taxon>
        <taxon>Actinomycetota</taxon>
        <taxon>Actinomycetes</taxon>
        <taxon>Mycobacteriales</taxon>
        <taxon>Mycobacteriaceae</taxon>
        <taxon>Mycobacterium</taxon>
        <taxon>Mycobacterium ulcerans group</taxon>
    </lineage>
</organism>
<comment type="caution">
    <text evidence="2">The sequence shown here is derived from an EMBL/GenBank/DDBJ whole genome shotgun (WGS) entry which is preliminary data.</text>
</comment>
<evidence type="ECO:0000313" key="2">
    <source>
        <dbReference type="EMBL" id="RFZ42947.1"/>
    </source>
</evidence>
<reference evidence="2 3" key="1">
    <citation type="journal article" date="2018" name="Sci. Rep.">
        <title>Extensive genomic diversity among Mycobacterium marinum strains revealed by whole genome sequencing.</title>
        <authorList>
            <person name="Das S."/>
            <person name="Pettersson B.M."/>
            <person name="Behra P.R."/>
            <person name="Mallick A."/>
            <person name="Cheramie M."/>
            <person name="Ramesh M."/>
            <person name="Shirreff L."/>
            <person name="DuCote T."/>
            <person name="Dasgupta S."/>
            <person name="Ennis D.G."/>
            <person name="Kirsebom L.A."/>
        </authorList>
    </citation>
    <scope>NUCLEOTIDE SEQUENCE [LARGE SCALE GENOMIC DNA]</scope>
    <source>
        <strain evidence="2 3">Davis1</strain>
    </source>
</reference>
<dbReference type="EMBL" id="PEDF01000060">
    <property type="protein sequence ID" value="RFZ42947.1"/>
    <property type="molecule type" value="Genomic_DNA"/>
</dbReference>
<evidence type="ECO:0000313" key="3">
    <source>
        <dbReference type="Proteomes" id="UP000257451"/>
    </source>
</evidence>